<dbReference type="Proteomes" id="UP000318823">
    <property type="component" value="Chromosome"/>
</dbReference>
<reference evidence="5" key="1">
    <citation type="journal article" date="2018" name="J. Anim. Genet.">
        <title>Acquired interbacterial defense systems protect against interspecies antagonism in the human gut microbiome.</title>
        <authorList>
            <person name="Ross B.D."/>
            <person name="Verster A.J."/>
            <person name="Radey M.C."/>
            <person name="Schmidtke D.T."/>
            <person name="Pope C.E."/>
            <person name="Hoffman L.R."/>
            <person name="Hajjar A."/>
            <person name="Peterson S.B."/>
            <person name="Borenstein E."/>
            <person name="Mougous J."/>
        </authorList>
    </citation>
    <scope>NUCLEOTIDE SEQUENCE [LARGE SCALE GENOMIC DNA]</scope>
    <source>
        <strain evidence="5">3725 D1 iv</strain>
    </source>
</reference>
<dbReference type="Proteomes" id="UP000266492">
    <property type="component" value="Unassembled WGS sequence"/>
</dbReference>
<dbReference type="EMBL" id="VWLX01000005">
    <property type="protein sequence ID" value="KAA3806263.1"/>
    <property type="molecule type" value="Genomic_DNA"/>
</dbReference>
<dbReference type="Proteomes" id="UP000460135">
    <property type="component" value="Unassembled WGS sequence"/>
</dbReference>
<dbReference type="KEGG" id="boa:Bovatus_02152"/>
<evidence type="ECO:0000313" key="6">
    <source>
        <dbReference type="Proteomes" id="UP000460135"/>
    </source>
</evidence>
<name>A0A1Y4PP66_BACOV</name>
<organism evidence="1 6">
    <name type="scientific">Bacteroides ovatus</name>
    <dbReference type="NCBI Taxonomy" id="28116"/>
    <lineage>
        <taxon>Bacteria</taxon>
        <taxon>Pseudomonadati</taxon>
        <taxon>Bacteroidota</taxon>
        <taxon>Bacteroidia</taxon>
        <taxon>Bacteroidales</taxon>
        <taxon>Bacteroidaceae</taxon>
        <taxon>Bacteroides</taxon>
    </lineage>
</organism>
<evidence type="ECO:0000313" key="5">
    <source>
        <dbReference type="Proteomes" id="UP000318823"/>
    </source>
</evidence>
<evidence type="ECO:0000313" key="1">
    <source>
        <dbReference type="EMBL" id="KAA3806263.1"/>
    </source>
</evidence>
<gene>
    <name evidence="3" type="ORF">DWX70_05120</name>
    <name evidence="2" type="ORF">DYI28_12630</name>
    <name evidence="1" type="ORF">F3F51_07095</name>
</gene>
<reference evidence="3 4" key="3">
    <citation type="submission" date="2018-08" db="EMBL/GenBank/DDBJ databases">
        <title>A genome reference for cultivated species of the human gut microbiota.</title>
        <authorList>
            <person name="Zou Y."/>
            <person name="Xue W."/>
            <person name="Luo G."/>
        </authorList>
    </citation>
    <scope>NUCLEOTIDE SEQUENCE [LARGE SCALE GENOMIC DNA]</scope>
    <source>
        <strain evidence="3 4">AF20-9LB</strain>
    </source>
</reference>
<reference evidence="1 6" key="4">
    <citation type="journal article" date="2019" name="Nat. Med.">
        <title>A library of human gut bacterial isolates paired with longitudinal multiomics data enables mechanistic microbiome research.</title>
        <authorList>
            <person name="Poyet M."/>
            <person name="Groussin M."/>
            <person name="Gibbons S.M."/>
            <person name="Avila-Pacheco J."/>
            <person name="Jiang X."/>
            <person name="Kearney S.M."/>
            <person name="Perrotta A.R."/>
            <person name="Berdy B."/>
            <person name="Zhao S."/>
            <person name="Lieberman T.D."/>
            <person name="Swanson P.K."/>
            <person name="Smith M."/>
            <person name="Roesemann S."/>
            <person name="Alexander J.E."/>
            <person name="Rich S.A."/>
            <person name="Livny J."/>
            <person name="Vlamakis H."/>
            <person name="Clish C."/>
            <person name="Bullock K."/>
            <person name="Deik A."/>
            <person name="Scott J."/>
            <person name="Pierce K.A."/>
            <person name="Xavier R.J."/>
            <person name="Alm E.J."/>
        </authorList>
    </citation>
    <scope>NUCLEOTIDE SEQUENCE [LARGE SCALE GENOMIC DNA]</scope>
    <source>
        <strain evidence="1 6">BIOML-A183</strain>
    </source>
</reference>
<evidence type="ECO:0000313" key="3">
    <source>
        <dbReference type="EMBL" id="RGS86395.1"/>
    </source>
</evidence>
<sequence length="59" mass="7046">MYPPLRQAEWIKFIGLLITSENFCTLKIQKKFGDAFYPRTLTLSRLDLVDRLNLKFIRI</sequence>
<dbReference type="EMBL" id="CP041395">
    <property type="protein sequence ID" value="QDM09490.1"/>
    <property type="molecule type" value="Genomic_DNA"/>
</dbReference>
<accession>A0A1Y4PP66</accession>
<evidence type="ECO:0000313" key="2">
    <source>
        <dbReference type="EMBL" id="QDM09490.1"/>
    </source>
</evidence>
<reference evidence="2" key="2">
    <citation type="journal article" date="2018" name="Nature">
        <title>Human gut bacteria contain acquired interbacterial defence systems.</title>
        <authorList>
            <person name="Ross B.D."/>
            <person name="Verster A.J."/>
            <person name="Radey M.C."/>
            <person name="Schmidtke D.T."/>
            <person name="Pope C.E."/>
            <person name="Hoffman L.R."/>
            <person name="Hajjar A."/>
            <person name="Peterson S.B."/>
            <person name="Borenstein E."/>
            <person name="Mougous J."/>
        </authorList>
    </citation>
    <scope>NUCLEOTIDE SEQUENCE</scope>
    <source>
        <strain evidence="2">3725 D1 iv</strain>
    </source>
</reference>
<protein>
    <submittedName>
        <fullName evidence="1">Uncharacterized protein</fullName>
    </submittedName>
</protein>
<proteinExistence type="predicted"/>
<dbReference type="AlphaFoldDB" id="A0A1Y4PP66"/>
<reference evidence="2" key="5">
    <citation type="submission" date="2019-07" db="EMBL/GenBank/DDBJ databases">
        <authorList>
            <person name="Ross B.D."/>
            <person name="Verster A.J."/>
            <person name="Radey M.C."/>
            <person name="Schmidtke D.T."/>
            <person name="Pope C.E."/>
            <person name="Hoffman L.R."/>
            <person name="Hajjar A."/>
            <person name="Peterson S.B."/>
            <person name="Borenstein E."/>
            <person name="Mougous J.D."/>
        </authorList>
    </citation>
    <scope>NUCLEOTIDE SEQUENCE</scope>
    <source>
        <strain evidence="2">3725 D1 iv</strain>
    </source>
</reference>
<evidence type="ECO:0000313" key="4">
    <source>
        <dbReference type="Proteomes" id="UP000266492"/>
    </source>
</evidence>
<dbReference type="EMBL" id="QRVZ01000003">
    <property type="protein sequence ID" value="RGS86395.1"/>
    <property type="molecule type" value="Genomic_DNA"/>
</dbReference>